<keyword evidence="15" id="KW-1185">Reference proteome</keyword>
<dbReference type="PANTHER" id="PTHR43825">
    <property type="entry name" value="PYRUVATE DEHYDROGENASE E1 COMPONENT"/>
    <property type="match status" value="1"/>
</dbReference>
<dbReference type="FunFam" id="3.40.50.970:FF:000011">
    <property type="entry name" value="Pyruvate dehydrogenase E1 component"/>
    <property type="match status" value="1"/>
</dbReference>
<keyword evidence="10" id="KW-0479">Metal-binding</keyword>
<dbReference type="InterPro" id="IPR055152">
    <property type="entry name" value="Transketolase-like_C_2"/>
</dbReference>
<evidence type="ECO:0000313" key="15">
    <source>
        <dbReference type="Proteomes" id="UP000191980"/>
    </source>
</evidence>
<comment type="cofactor">
    <cofactor evidence="10">
        <name>Mg(2+)</name>
        <dbReference type="ChEBI" id="CHEBI:18420"/>
    </cofactor>
</comment>
<feature type="binding site" evidence="10">
    <location>
        <position position="235"/>
    </location>
    <ligand>
        <name>Mg(2+)</name>
        <dbReference type="ChEBI" id="CHEBI:18420"/>
    </ligand>
</feature>
<organism evidence="14 15">
    <name type="scientific">Methyloprofundus sedimenti</name>
    <dbReference type="NCBI Taxonomy" id="1420851"/>
    <lineage>
        <taxon>Bacteria</taxon>
        <taxon>Pseudomonadati</taxon>
        <taxon>Pseudomonadota</taxon>
        <taxon>Gammaproteobacteria</taxon>
        <taxon>Methylococcales</taxon>
        <taxon>Methylococcaceae</taxon>
        <taxon>Methyloprofundus</taxon>
    </lineage>
</organism>
<dbReference type="InterPro" id="IPR004660">
    <property type="entry name" value="PDH_E1"/>
</dbReference>
<feature type="binding site" evidence="10">
    <location>
        <position position="267"/>
    </location>
    <ligand>
        <name>Mg(2+)</name>
        <dbReference type="ChEBI" id="CHEBI:18420"/>
    </ligand>
</feature>
<evidence type="ECO:0000256" key="6">
    <source>
        <dbReference type="ARBA" id="ARBA00023052"/>
    </source>
</evidence>
<dbReference type="FunFam" id="3.40.50.970:FF:000009">
    <property type="entry name" value="Pyruvate dehydrogenase E1 component"/>
    <property type="match status" value="1"/>
</dbReference>
<dbReference type="Pfam" id="PF22613">
    <property type="entry name" value="Transketolase_C_1"/>
    <property type="match status" value="1"/>
</dbReference>
<name>A0A1V8M3U3_9GAMM</name>
<dbReference type="NCBIfam" id="TIGR00759">
    <property type="entry name" value="aceE"/>
    <property type="match status" value="1"/>
</dbReference>
<keyword evidence="10" id="KW-0460">Magnesium</keyword>
<evidence type="ECO:0000256" key="7">
    <source>
        <dbReference type="ARBA" id="ARBA00023317"/>
    </source>
</evidence>
<dbReference type="SUPFAM" id="SSF52922">
    <property type="entry name" value="TK C-terminal domain-like"/>
    <property type="match status" value="1"/>
</dbReference>
<dbReference type="GO" id="GO:0000287">
    <property type="term" value="F:magnesium ion binding"/>
    <property type="evidence" value="ECO:0007669"/>
    <property type="project" value="UniProtKB-ARBA"/>
</dbReference>
<dbReference type="EC" id="1.2.4.1" evidence="3 9"/>
<dbReference type="PIRSF" id="PIRSF000156">
    <property type="entry name" value="Pyruvate_dh_E1"/>
    <property type="match status" value="1"/>
</dbReference>
<dbReference type="OrthoDB" id="9759664at2"/>
<dbReference type="SUPFAM" id="SSF52518">
    <property type="entry name" value="Thiamin diphosphate-binding fold (THDP-binding)"/>
    <property type="match status" value="2"/>
</dbReference>
<dbReference type="Pfam" id="PF17831">
    <property type="entry name" value="PDH_E1_M"/>
    <property type="match status" value="1"/>
</dbReference>
<dbReference type="Gene3D" id="3.40.50.920">
    <property type="match status" value="1"/>
</dbReference>
<proteinExistence type="predicted"/>
<dbReference type="InterPro" id="IPR041621">
    <property type="entry name" value="PDH_E1_M"/>
</dbReference>
<feature type="binding site" evidence="10">
    <location>
        <position position="265"/>
    </location>
    <ligand>
        <name>Mg(2+)</name>
        <dbReference type="ChEBI" id="CHEBI:18420"/>
    </ligand>
</feature>
<dbReference type="Pfam" id="PF00456">
    <property type="entry name" value="Transketolase_N"/>
    <property type="match status" value="1"/>
</dbReference>
<accession>A0A1V8M3U3</accession>
<dbReference type="EMBL" id="LPUF01000002">
    <property type="protein sequence ID" value="OQK16178.1"/>
    <property type="molecule type" value="Genomic_DNA"/>
</dbReference>
<dbReference type="InterPro" id="IPR009014">
    <property type="entry name" value="Transketo_C/PFOR_II"/>
</dbReference>
<evidence type="ECO:0000256" key="8">
    <source>
        <dbReference type="ARBA" id="ARBA00051231"/>
    </source>
</evidence>
<dbReference type="AlphaFoldDB" id="A0A1V8M3U3"/>
<comment type="caution">
    <text evidence="14">The sequence shown here is derived from an EMBL/GenBank/DDBJ whole genome shotgun (WGS) entry which is preliminary data.</text>
</comment>
<dbReference type="InterPro" id="IPR005474">
    <property type="entry name" value="Transketolase_N"/>
</dbReference>
<dbReference type="Gene3D" id="3.40.50.970">
    <property type="match status" value="2"/>
</dbReference>
<evidence type="ECO:0000256" key="4">
    <source>
        <dbReference type="ARBA" id="ARBA00017172"/>
    </source>
</evidence>
<evidence type="ECO:0000256" key="2">
    <source>
        <dbReference type="ARBA" id="ARBA00003157"/>
    </source>
</evidence>
<feature type="domain" description="Transketolase-like C-terminal" evidence="13">
    <location>
        <begin position="727"/>
        <end position="851"/>
    </location>
</feature>
<evidence type="ECO:0000256" key="5">
    <source>
        <dbReference type="ARBA" id="ARBA00023002"/>
    </source>
</evidence>
<comment type="catalytic activity">
    <reaction evidence="8 9">
        <text>N(6)-[(R)-lipoyl]-L-lysyl-[protein] + pyruvate + H(+) = N(6)-[(R)-S(8)-acetyldihydrolipoyl]-L-lysyl-[protein] + CO2</text>
        <dbReference type="Rhea" id="RHEA:19189"/>
        <dbReference type="Rhea" id="RHEA-COMP:10474"/>
        <dbReference type="Rhea" id="RHEA-COMP:10478"/>
        <dbReference type="ChEBI" id="CHEBI:15361"/>
        <dbReference type="ChEBI" id="CHEBI:15378"/>
        <dbReference type="ChEBI" id="CHEBI:16526"/>
        <dbReference type="ChEBI" id="CHEBI:83099"/>
        <dbReference type="ChEBI" id="CHEBI:83111"/>
        <dbReference type="EC" id="1.2.4.1"/>
    </reaction>
</comment>
<protein>
    <recommendedName>
        <fullName evidence="4 9">Pyruvate dehydrogenase E1 component</fullName>
        <ecNumber evidence="3 9">1.2.4.1</ecNumber>
    </recommendedName>
</protein>
<evidence type="ECO:0000256" key="3">
    <source>
        <dbReference type="ARBA" id="ARBA00012281"/>
    </source>
</evidence>
<evidence type="ECO:0000259" key="12">
    <source>
        <dbReference type="Pfam" id="PF17831"/>
    </source>
</evidence>
<keyword evidence="6 9" id="KW-0786">Thiamine pyrophosphate</keyword>
<evidence type="ECO:0000256" key="10">
    <source>
        <dbReference type="PIRSR" id="PIRSR000156-1"/>
    </source>
</evidence>
<dbReference type="Proteomes" id="UP000191980">
    <property type="component" value="Unassembled WGS sequence"/>
</dbReference>
<evidence type="ECO:0000256" key="9">
    <source>
        <dbReference type="PIRNR" id="PIRNR000156"/>
    </source>
</evidence>
<dbReference type="CDD" id="cd02017">
    <property type="entry name" value="TPP_E1_EcPDC_like"/>
    <property type="match status" value="1"/>
</dbReference>
<dbReference type="PANTHER" id="PTHR43825:SF3">
    <property type="entry name" value="PYRUVATE DEHYDROGENASE E1 COMPONENT"/>
    <property type="match status" value="1"/>
</dbReference>
<evidence type="ECO:0000313" key="14">
    <source>
        <dbReference type="EMBL" id="OQK16178.1"/>
    </source>
</evidence>
<keyword evidence="5 9" id="KW-0560">Oxidoreductase</keyword>
<comment type="cofactor">
    <cofactor evidence="1 9">
        <name>thiamine diphosphate</name>
        <dbReference type="ChEBI" id="CHEBI:58937"/>
    </cofactor>
</comment>
<keyword evidence="7 9" id="KW-0670">Pyruvate</keyword>
<dbReference type="InterPro" id="IPR035807">
    <property type="entry name" value="PDC_E1_N"/>
</dbReference>
<dbReference type="InterPro" id="IPR051157">
    <property type="entry name" value="PDH/Transketolase"/>
</dbReference>
<evidence type="ECO:0000259" key="11">
    <source>
        <dbReference type="Pfam" id="PF00456"/>
    </source>
</evidence>
<dbReference type="GO" id="GO:0004739">
    <property type="term" value="F:pyruvate dehydrogenase (acetyl-transferring) activity"/>
    <property type="evidence" value="ECO:0007669"/>
    <property type="project" value="UniProtKB-EC"/>
</dbReference>
<evidence type="ECO:0000256" key="1">
    <source>
        <dbReference type="ARBA" id="ARBA00001964"/>
    </source>
</evidence>
<sequence>MSNGLNANMLDQLDIDPEETKEWLEALIAIQEQDGNERVQFIIGQLVEMARQSGAAIPFSANTAYINTIPVEQQPKYPGMTTIERKIRAYVRWNAMMMVLRANKKTNVGGHIASFASAATLYDVGHNHFWHAATEEKGADLVFVQGHSCPGDYARAYLLGRFSDEKMDQFRQEVGGNGLSSYPHPWLMPDFWQFPTVSMGLGPIMAIYQARFMRYMQSRGLAMTEGRKVWAFLGDGETDEPETLGAITMAGRENLDNLIFVVNCNLQRLDGPVRGNGKIIQELEGSFRGAGWNVIKVIWGRHWDALLAKDKEGLIMKRMMECVDGDYQTYKSKDGTYVREHFFNTPELKALVVEYTDRDIWGLNRGGHDPIKVFSAYQAASEHLGQPTVILAKTIKGYGMGDSGEAQNTSHQQKKMSLLSITNIRDRWQLPVTDKEIESLPYLKFAEDSEEYKYMIQRRTELGGLIPARRQKSDALEIPELSAFQAVLDGTKAGHGISTTMAFVRILNILVKDKKIGERIVPIVPDESRTFGMEGMFRQLGIWSQVGQLYTPQDAEQLMYYKEDKAGQVLQEGINEAGGLCDWIAAGTSYSTHNVPMIPFFIYYSMFGFQRVGDLIWAAADQRTRGFLLGGTAGRTTLNGEGLQHEDGHSHLMSATIPNCISYDPTFGYELAVIVQDGLRRMYAEQEDVFYYITVMNENYDQPPMPEGAAEDIIKGMHLFQTGITRKKAPKVNLLGSGTIFCEVVAAAKLLRDEWGVEADLWSCTSFTVLARDGVSCERWNRLHPTAKARVSHVEQCISKTDIPVIAATDYIRAFAEQIRPYVKAEYTVLGTDGFGRSDTREKLRSFFEVDRHHITIAALKSLVDKGEFEAAKVDEAIKKYNIDAEIIAPWLI</sequence>
<evidence type="ECO:0000259" key="13">
    <source>
        <dbReference type="Pfam" id="PF22613"/>
    </source>
</evidence>
<dbReference type="RefSeq" id="WP_080523556.1">
    <property type="nucleotide sequence ID" value="NZ_LPUF01000002.1"/>
</dbReference>
<feature type="domain" description="Pyruvate dehydrogenase E1 component middle" evidence="12">
    <location>
        <begin position="476"/>
        <end position="703"/>
    </location>
</feature>
<gene>
    <name evidence="14" type="primary">aceE</name>
    <name evidence="14" type="ORF">AU255_13835</name>
</gene>
<feature type="domain" description="Transketolase N-terminal" evidence="11">
    <location>
        <begin position="140"/>
        <end position="301"/>
    </location>
</feature>
<reference evidence="14 15" key="1">
    <citation type="submission" date="2015-12" db="EMBL/GenBank/DDBJ databases">
        <authorList>
            <person name="Shamseldin A."/>
            <person name="Moawad H."/>
            <person name="Abd El-Rahim W.M."/>
            <person name="Sadowsky M.J."/>
        </authorList>
    </citation>
    <scope>NUCLEOTIDE SEQUENCE [LARGE SCALE GENOMIC DNA]</scope>
    <source>
        <strain evidence="14 15">WF1</strain>
    </source>
</reference>
<dbReference type="STRING" id="1420851.AU255_13835"/>
<dbReference type="InterPro" id="IPR029061">
    <property type="entry name" value="THDP-binding"/>
</dbReference>
<comment type="function">
    <text evidence="2 9">Component of the pyruvate dehydrogenase (PDH) complex, that catalyzes the overall conversion of pyruvate to acetyl-CoA and CO(2).</text>
</comment>